<evidence type="ECO:0000313" key="3">
    <source>
        <dbReference type="EMBL" id="CAE6483287.1"/>
    </source>
</evidence>
<organism evidence="3 4">
    <name type="scientific">Nitrosomonas nitrosa</name>
    <dbReference type="NCBI Taxonomy" id="52442"/>
    <lineage>
        <taxon>Bacteria</taxon>
        <taxon>Pseudomonadati</taxon>
        <taxon>Pseudomonadota</taxon>
        <taxon>Betaproteobacteria</taxon>
        <taxon>Nitrosomonadales</taxon>
        <taxon>Nitrosomonadaceae</taxon>
        <taxon>Nitrosomonas</taxon>
    </lineage>
</organism>
<proteinExistence type="inferred from homology"/>
<dbReference type="InterPro" id="IPR052169">
    <property type="entry name" value="CW_Biosynth-Accessory"/>
</dbReference>
<dbReference type="EMBL" id="CAJNAP010000001">
    <property type="protein sequence ID" value="CAE6483287.1"/>
    <property type="molecule type" value="Genomic_DNA"/>
</dbReference>
<dbReference type="SUPFAM" id="SSF56300">
    <property type="entry name" value="Metallo-dependent phosphatases"/>
    <property type="match status" value="1"/>
</dbReference>
<comment type="caution">
    <text evidence="3">The sequence shown here is derived from an EMBL/GenBank/DDBJ whole genome shotgun (WGS) entry which is preliminary data.</text>
</comment>
<evidence type="ECO:0000313" key="4">
    <source>
        <dbReference type="Proteomes" id="UP000601736"/>
    </source>
</evidence>
<reference evidence="3" key="1">
    <citation type="submission" date="2021-02" db="EMBL/GenBank/DDBJ databases">
        <authorList>
            <person name="Han P."/>
        </authorList>
    </citation>
    <scope>NUCLEOTIDE SEQUENCE</scope>
    <source>
        <strain evidence="3">Nitrosomonas nitrosa 18-3D</strain>
    </source>
</reference>
<dbReference type="InterPro" id="IPR029052">
    <property type="entry name" value="Metallo-depent_PP-like"/>
</dbReference>
<dbReference type="Pfam" id="PF09587">
    <property type="entry name" value="PGA_cap"/>
    <property type="match status" value="1"/>
</dbReference>
<name>A0A8H8YYI3_9PROT</name>
<protein>
    <recommendedName>
        <fullName evidence="2">Capsule synthesis protein CapA domain-containing protein</fullName>
    </recommendedName>
</protein>
<evidence type="ECO:0000259" key="2">
    <source>
        <dbReference type="SMART" id="SM00854"/>
    </source>
</evidence>
<gene>
    <name evidence="3" type="ORF">NMYAN_10059</name>
</gene>
<dbReference type="PANTHER" id="PTHR33393">
    <property type="entry name" value="POLYGLUTAMINE SYNTHESIS ACCESSORY PROTEIN RV0574C-RELATED"/>
    <property type="match status" value="1"/>
</dbReference>
<sequence>MIFTGDVAIAHDDYFRFLNFPSSLLRKLWCLNLEGAVIDPSRLPPDWGIYNSSQWINSFQEFTLTSTFIGNNHILDVEDGINITEKSLSHHNLETFGAGKDKYAASKKKVILSGNKQYLVIGFGWSVIGCHAATSALPGVNSFEGQTARRQATEIISHSDQARVIVVIHGNYEFERYPQPAHRKLAFQLIDLGVYAVIFHHPHIVGPVERYKGRTIAYSLGNWAFSYGKFFGGKLCFPESSFHQIALEIGEDIDTVHHARFSPPATVNYEFSESVNATDFSLTPVFEGFSHDEYTGWFKKNRLKRKLLPIYREPDNSFGNWIRDHWVAGRQILIDTAVKSGVKAMRRSA</sequence>
<feature type="domain" description="Capsule synthesis protein CapA" evidence="2">
    <location>
        <begin position="1"/>
        <end position="227"/>
    </location>
</feature>
<dbReference type="AlphaFoldDB" id="A0A8H8YYI3"/>
<dbReference type="Proteomes" id="UP000601736">
    <property type="component" value="Unassembled WGS sequence"/>
</dbReference>
<dbReference type="InterPro" id="IPR019079">
    <property type="entry name" value="Capsule_synth_CapA"/>
</dbReference>
<accession>A0A8H8YYI3</accession>
<evidence type="ECO:0000256" key="1">
    <source>
        <dbReference type="ARBA" id="ARBA00005662"/>
    </source>
</evidence>
<dbReference type="PANTHER" id="PTHR33393:SF11">
    <property type="entry name" value="POLYGLUTAMINE SYNTHESIS ACCESSORY PROTEIN RV0574C-RELATED"/>
    <property type="match status" value="1"/>
</dbReference>
<comment type="similarity">
    <text evidence="1">Belongs to the CapA family.</text>
</comment>
<dbReference type="SMART" id="SM00854">
    <property type="entry name" value="PGA_cap"/>
    <property type="match status" value="1"/>
</dbReference>
<dbReference type="RefSeq" id="WP_204799143.1">
    <property type="nucleotide sequence ID" value="NZ_CAJNAP010000001.1"/>
</dbReference>